<reference evidence="3" key="1">
    <citation type="submission" date="2021-03" db="EMBL/GenBank/DDBJ databases">
        <title>Ottowia sp. 27C isolated from the cloaca of a Giant Asian pond turtle (Heosemys grandis).</title>
        <authorList>
            <person name="Spergser J."/>
            <person name="Busse H.-J."/>
        </authorList>
    </citation>
    <scope>NUCLEOTIDE SEQUENCE</scope>
    <source>
        <strain evidence="3">27C</strain>
    </source>
</reference>
<dbReference type="Proteomes" id="UP000663903">
    <property type="component" value="Chromosome"/>
</dbReference>
<dbReference type="Gene3D" id="3.40.190.150">
    <property type="entry name" value="Bordetella uptake gene, domain 1"/>
    <property type="match status" value="1"/>
</dbReference>
<dbReference type="InterPro" id="IPR006311">
    <property type="entry name" value="TAT_signal"/>
</dbReference>
<evidence type="ECO:0000256" key="2">
    <source>
        <dbReference type="SAM" id="SignalP"/>
    </source>
</evidence>
<dbReference type="PROSITE" id="PS51318">
    <property type="entry name" value="TAT"/>
    <property type="match status" value="1"/>
</dbReference>
<evidence type="ECO:0000313" key="4">
    <source>
        <dbReference type="Proteomes" id="UP000663903"/>
    </source>
</evidence>
<dbReference type="KEGG" id="otd:J1M35_16355"/>
<evidence type="ECO:0000256" key="1">
    <source>
        <dbReference type="ARBA" id="ARBA00006987"/>
    </source>
</evidence>
<comment type="similarity">
    <text evidence="1">Belongs to the UPF0065 (bug) family.</text>
</comment>
<dbReference type="InterPro" id="IPR005064">
    <property type="entry name" value="BUG"/>
</dbReference>
<feature type="chain" id="PRO_5037792076" evidence="2">
    <location>
        <begin position="31"/>
        <end position="333"/>
    </location>
</feature>
<dbReference type="InterPro" id="IPR042100">
    <property type="entry name" value="Bug_dom1"/>
</dbReference>
<protein>
    <submittedName>
        <fullName evidence="3">Tripartite tricarboxylate transporter substrate binding protein</fullName>
    </submittedName>
</protein>
<dbReference type="Gene3D" id="3.40.190.10">
    <property type="entry name" value="Periplasmic binding protein-like II"/>
    <property type="match status" value="1"/>
</dbReference>
<dbReference type="PANTHER" id="PTHR42928:SF5">
    <property type="entry name" value="BLR1237 PROTEIN"/>
    <property type="match status" value="1"/>
</dbReference>
<sequence length="333" mass="34950">MTPIECFSLSRRHVLSACAVLALAPLAAPAAATATWPERPVRWVVPFPPGGAMDVIARTLGDEMAQSLGRPFVIENRAGAGGNIGADQVAKAKPDGYTMMITSIGMATNPFLYQRLSYDPVKDFEPVSLLAVVPNVLVTNQTQPSVKTVQDVLAAARAQPGQLTYASAGVGTSIHLAGELFAHMGQVRMQHVPYRGSGPAVADLLGGQVNYMFDSITSAKPHIDAGKLRVLGITTAKRSAAMPGVPTIAEAALPGYDLSPWFAVFMPAGTPQSIVARLNKALVDALAKPSVRAKLASVGAEPIGSSPAELASHLAAETKRWGQIIRERSISAE</sequence>
<dbReference type="SUPFAM" id="SSF53850">
    <property type="entry name" value="Periplasmic binding protein-like II"/>
    <property type="match status" value="1"/>
</dbReference>
<dbReference type="PIRSF" id="PIRSF017082">
    <property type="entry name" value="YflP"/>
    <property type="match status" value="1"/>
</dbReference>
<dbReference type="EMBL" id="CP071796">
    <property type="protein sequence ID" value="QTD44644.1"/>
    <property type="molecule type" value="Genomic_DNA"/>
</dbReference>
<proteinExistence type="inferred from homology"/>
<dbReference type="RefSeq" id="WP_208008208.1">
    <property type="nucleotide sequence ID" value="NZ_CP071796.1"/>
</dbReference>
<accession>A0A975H2C1</accession>
<dbReference type="PANTHER" id="PTHR42928">
    <property type="entry name" value="TRICARBOXYLATE-BINDING PROTEIN"/>
    <property type="match status" value="1"/>
</dbReference>
<evidence type="ECO:0000313" key="3">
    <source>
        <dbReference type="EMBL" id="QTD44644.1"/>
    </source>
</evidence>
<keyword evidence="2" id="KW-0732">Signal</keyword>
<feature type="signal peptide" evidence="2">
    <location>
        <begin position="1"/>
        <end position="30"/>
    </location>
</feature>
<dbReference type="AlphaFoldDB" id="A0A975H2C1"/>
<organism evidence="3 4">
    <name type="scientific">Ottowia testudinis</name>
    <dbReference type="NCBI Taxonomy" id="2816950"/>
    <lineage>
        <taxon>Bacteria</taxon>
        <taxon>Pseudomonadati</taxon>
        <taxon>Pseudomonadota</taxon>
        <taxon>Betaproteobacteria</taxon>
        <taxon>Burkholderiales</taxon>
        <taxon>Comamonadaceae</taxon>
        <taxon>Ottowia</taxon>
    </lineage>
</organism>
<keyword evidence="4" id="KW-1185">Reference proteome</keyword>
<dbReference type="Pfam" id="PF03401">
    <property type="entry name" value="TctC"/>
    <property type="match status" value="1"/>
</dbReference>
<gene>
    <name evidence="3" type="ORF">J1M35_16355</name>
</gene>
<name>A0A975H2C1_9BURK</name>
<dbReference type="CDD" id="cd13578">
    <property type="entry name" value="PBP2_Bug27"/>
    <property type="match status" value="1"/>
</dbReference>